<dbReference type="HOGENOM" id="CLU_505859_0_0_1"/>
<feature type="non-terminal residue" evidence="2">
    <location>
        <position position="539"/>
    </location>
</feature>
<feature type="compositionally biased region" description="Low complexity" evidence="1">
    <location>
        <begin position="331"/>
        <end position="346"/>
    </location>
</feature>
<dbReference type="AlphaFoldDB" id="N1QI64"/>
<accession>N1QI64</accession>
<evidence type="ECO:0000256" key="1">
    <source>
        <dbReference type="SAM" id="MobiDB-lite"/>
    </source>
</evidence>
<keyword evidence="3" id="KW-1185">Reference proteome</keyword>
<dbReference type="Proteomes" id="UP000016931">
    <property type="component" value="Unassembled WGS sequence"/>
</dbReference>
<proteinExistence type="predicted"/>
<feature type="compositionally biased region" description="Basic and acidic residues" evidence="1">
    <location>
        <begin position="479"/>
        <end position="495"/>
    </location>
</feature>
<organism evidence="2 3">
    <name type="scientific">Sphaerulina musiva (strain SO2202)</name>
    <name type="common">Poplar stem canker fungus</name>
    <name type="synonym">Septoria musiva</name>
    <dbReference type="NCBI Taxonomy" id="692275"/>
    <lineage>
        <taxon>Eukaryota</taxon>
        <taxon>Fungi</taxon>
        <taxon>Dikarya</taxon>
        <taxon>Ascomycota</taxon>
        <taxon>Pezizomycotina</taxon>
        <taxon>Dothideomycetes</taxon>
        <taxon>Dothideomycetidae</taxon>
        <taxon>Mycosphaerellales</taxon>
        <taxon>Mycosphaerellaceae</taxon>
        <taxon>Sphaerulina</taxon>
    </lineage>
</organism>
<feature type="region of interest" description="Disordered" evidence="1">
    <location>
        <begin position="331"/>
        <end position="539"/>
    </location>
</feature>
<feature type="compositionally biased region" description="Low complexity" evidence="1">
    <location>
        <begin position="394"/>
        <end position="406"/>
    </location>
</feature>
<evidence type="ECO:0000313" key="2">
    <source>
        <dbReference type="EMBL" id="EMF10858.1"/>
    </source>
</evidence>
<feature type="region of interest" description="Disordered" evidence="1">
    <location>
        <begin position="259"/>
        <end position="281"/>
    </location>
</feature>
<feature type="compositionally biased region" description="Basic residues" evidence="1">
    <location>
        <begin position="371"/>
        <end position="383"/>
    </location>
</feature>
<protein>
    <submittedName>
        <fullName evidence="2">Uncharacterized protein</fullName>
    </submittedName>
</protein>
<gene>
    <name evidence="2" type="ORF">SEPMUDRAFT_150822</name>
</gene>
<feature type="compositionally biased region" description="Polar residues" evidence="1">
    <location>
        <begin position="513"/>
        <end position="527"/>
    </location>
</feature>
<feature type="compositionally biased region" description="Basic and acidic residues" evidence="1">
    <location>
        <begin position="530"/>
        <end position="539"/>
    </location>
</feature>
<dbReference type="EMBL" id="KB456267">
    <property type="protein sequence ID" value="EMF10858.1"/>
    <property type="molecule type" value="Genomic_DNA"/>
</dbReference>
<dbReference type="OrthoDB" id="3640218at2759"/>
<name>N1QI64_SPHMS</name>
<feature type="compositionally biased region" description="Polar residues" evidence="1">
    <location>
        <begin position="261"/>
        <end position="281"/>
    </location>
</feature>
<dbReference type="eggNOG" id="ENOG502R9FP">
    <property type="taxonomic scope" value="Eukaryota"/>
</dbReference>
<sequence>MCFQKFITFQCGCRRLEEQECEHAQGLDINFWQKIDCPYYTTTRKHCWTQCGAGEFYCGATDDGGIFDAVDEMHVKASYQHKVMAIRLVKGKELLRQQCDEWVANGGSLEVFQECQQARDCWGSLALIDFERKRLENEINNWLIVKRLARAHDERRKLRLHAGLPSWPSFADFLKVNHPQAFARLDRDDFAGSSSIAPPNTGTANMDLVAHVNTFGQSSVLGAPSSVANIPPRPPAPYSHHGIGIRRDASRFSVRQRVVHESQTPIPQSDLTEPSRGHTTTSLIPDLVRTQRLAAIEMVTSEVQREANRQRTDAVAQNSIPEVQAYHRQLAADAAHAAAQDAIPEQAHQKRRGRFKKQEPEVSLSPEKSSSKVRRSTRVKAKKVNYNVDDSSDVSRSSSPAKSDVSTSLSRMSGLSDKPAKSRGNSKKKETVTGNSNFLARGKANLADQIGEWSRSDSVVGTPPREPDQHTGGKKRKPEQHVTEKEDHVRLKQEPMQDQAFFVSTGVTEPAQEFQQASNSSQQSIPRNQADARGEMSHL</sequence>
<evidence type="ECO:0000313" key="3">
    <source>
        <dbReference type="Proteomes" id="UP000016931"/>
    </source>
</evidence>
<dbReference type="RefSeq" id="XP_016758979.1">
    <property type="nucleotide sequence ID" value="XM_016906419.1"/>
</dbReference>
<dbReference type="GeneID" id="27903556"/>
<reference evidence="2 3" key="1">
    <citation type="journal article" date="2012" name="PLoS Pathog.">
        <title>Diverse lifestyles and strategies of plant pathogenesis encoded in the genomes of eighteen Dothideomycetes fungi.</title>
        <authorList>
            <person name="Ohm R.A."/>
            <person name="Feau N."/>
            <person name="Henrissat B."/>
            <person name="Schoch C.L."/>
            <person name="Horwitz B.A."/>
            <person name="Barry K.W."/>
            <person name="Condon B.J."/>
            <person name="Copeland A.C."/>
            <person name="Dhillon B."/>
            <person name="Glaser F."/>
            <person name="Hesse C.N."/>
            <person name="Kosti I."/>
            <person name="LaButti K."/>
            <person name="Lindquist E.A."/>
            <person name="Lucas S."/>
            <person name="Salamov A.A."/>
            <person name="Bradshaw R.E."/>
            <person name="Ciuffetti L."/>
            <person name="Hamelin R.C."/>
            <person name="Kema G.H.J."/>
            <person name="Lawrence C."/>
            <person name="Scott J.A."/>
            <person name="Spatafora J.W."/>
            <person name="Turgeon B.G."/>
            <person name="de Wit P.J.G.M."/>
            <person name="Zhong S."/>
            <person name="Goodwin S.B."/>
            <person name="Grigoriev I.V."/>
        </authorList>
    </citation>
    <scope>NUCLEOTIDE SEQUENCE [LARGE SCALE GENOMIC DNA]</scope>
    <source>
        <strain evidence="2 3">SO2202</strain>
    </source>
</reference>